<name>A0ABT7KPL2_9HYPH</name>
<reference evidence="2" key="1">
    <citation type="submission" date="2023-06" db="EMBL/GenBank/DDBJ databases">
        <title>Phylogenetic Diversity of Rhizobium strains.</title>
        <authorList>
            <person name="Moura F.T."/>
            <person name="Helene L.C.F."/>
            <person name="Hungria M."/>
        </authorList>
    </citation>
    <scope>NUCLEOTIDE SEQUENCE</scope>
    <source>
        <strain evidence="2">CCGE524</strain>
    </source>
</reference>
<feature type="signal peptide" evidence="1">
    <location>
        <begin position="1"/>
        <end position="22"/>
    </location>
</feature>
<evidence type="ECO:0008006" key="4">
    <source>
        <dbReference type="Google" id="ProtNLM"/>
    </source>
</evidence>
<dbReference type="EMBL" id="JARFYN010000089">
    <property type="protein sequence ID" value="MDL2410563.1"/>
    <property type="molecule type" value="Genomic_DNA"/>
</dbReference>
<protein>
    <recommendedName>
        <fullName evidence="4">Rap1a immunity protein domain-containing protein</fullName>
    </recommendedName>
</protein>
<gene>
    <name evidence="2" type="ORF">PY650_34300</name>
</gene>
<keyword evidence="1" id="KW-0732">Signal</keyword>
<accession>A0ABT7KPL2</accession>
<dbReference type="Proteomes" id="UP001172630">
    <property type="component" value="Unassembled WGS sequence"/>
</dbReference>
<feature type="chain" id="PRO_5045918726" description="Rap1a immunity protein domain-containing protein" evidence="1">
    <location>
        <begin position="23"/>
        <end position="100"/>
    </location>
</feature>
<evidence type="ECO:0000313" key="3">
    <source>
        <dbReference type="Proteomes" id="UP001172630"/>
    </source>
</evidence>
<evidence type="ECO:0000313" key="2">
    <source>
        <dbReference type="EMBL" id="MDL2410563.1"/>
    </source>
</evidence>
<sequence>MKTVLCSAAIFAAVVVSATAQSQPGLPTEDAILEMASRIVIDQYKTSSCEDLRTKKGAPPSGIIAQGVSFMRDHPSTRIKFINLIAAPVANRMFECGMIP</sequence>
<evidence type="ECO:0000256" key="1">
    <source>
        <dbReference type="SAM" id="SignalP"/>
    </source>
</evidence>
<keyword evidence="3" id="KW-1185">Reference proteome</keyword>
<organism evidence="2 3">
    <name type="scientific">Rhizobium calliandrae</name>
    <dbReference type="NCBI Taxonomy" id="1312182"/>
    <lineage>
        <taxon>Bacteria</taxon>
        <taxon>Pseudomonadati</taxon>
        <taxon>Pseudomonadota</taxon>
        <taxon>Alphaproteobacteria</taxon>
        <taxon>Hyphomicrobiales</taxon>
        <taxon>Rhizobiaceae</taxon>
        <taxon>Rhizobium/Agrobacterium group</taxon>
        <taxon>Rhizobium</taxon>
    </lineage>
</organism>
<proteinExistence type="predicted"/>
<dbReference type="RefSeq" id="WP_285884468.1">
    <property type="nucleotide sequence ID" value="NZ_JARFYN010000089.1"/>
</dbReference>
<comment type="caution">
    <text evidence="2">The sequence shown here is derived from an EMBL/GenBank/DDBJ whole genome shotgun (WGS) entry which is preliminary data.</text>
</comment>